<dbReference type="GO" id="GO:0006261">
    <property type="term" value="P:DNA-templated DNA replication"/>
    <property type="evidence" value="ECO:0007669"/>
    <property type="project" value="TreeGrafter"/>
</dbReference>
<sequence length="374" mass="43080">MNFDEILGLEHIKHHLVNSIENRRVAHAQLFVGEHGYGTLPMALAYARLLIENSQKNSQKVNVLEHPDVHFVYPINSVSKSSKKPLSKDLLPQWRDFIQVSPYGNLFDWYKHIGIEKKQGLINVDEATQITKDLSLKAFNGGAKVMIIWCADRLNTQAANKLLKLIEEPPQNTFFILITNQEDQILDTIKSRCQRLNFPPLSEADISSALQNNFNLEATKASSIAHQADGDYTAAIHLSQQSDDEQRFETLFIRWVRSAFRAKGNKYVVKDLIDWSDELASENRETQKRFLQYCIQFFRQALLFNYDAKDLVYLKVDDPKFKFSGFAQFIGGHNINDIFKALEDALYYVERNGSGKMIFSDLSFELTRLLHKKK</sequence>
<dbReference type="EMBL" id="FNQF01000006">
    <property type="protein sequence ID" value="SEA47066.1"/>
    <property type="molecule type" value="Genomic_DNA"/>
</dbReference>
<keyword evidence="2" id="KW-1185">Reference proteome</keyword>
<dbReference type="Proteomes" id="UP000198820">
    <property type="component" value="Unassembled WGS sequence"/>
</dbReference>
<dbReference type="InterPro" id="IPR027417">
    <property type="entry name" value="P-loop_NTPase"/>
</dbReference>
<dbReference type="STRING" id="908615.SAMN05421540_10628"/>
<protein>
    <submittedName>
        <fullName evidence="1">DNA polymerase-3 subunit delta</fullName>
    </submittedName>
</protein>
<reference evidence="1 2" key="1">
    <citation type="submission" date="2016-10" db="EMBL/GenBank/DDBJ databases">
        <authorList>
            <person name="de Groot N.N."/>
        </authorList>
    </citation>
    <scope>NUCLEOTIDE SEQUENCE [LARGE SCALE GENOMIC DNA]</scope>
    <source>
        <strain evidence="1 2">DSM 23581</strain>
    </source>
</reference>
<evidence type="ECO:0000313" key="1">
    <source>
        <dbReference type="EMBL" id="SEA47066.1"/>
    </source>
</evidence>
<proteinExistence type="predicted"/>
<dbReference type="Gene3D" id="3.40.50.300">
    <property type="entry name" value="P-loop containing nucleotide triphosphate hydrolases"/>
    <property type="match status" value="1"/>
</dbReference>
<dbReference type="InterPro" id="IPR050238">
    <property type="entry name" value="DNA_Rep/Repair_Clamp_Loader"/>
</dbReference>
<dbReference type="SUPFAM" id="SSF52540">
    <property type="entry name" value="P-loop containing nucleoside triphosphate hydrolases"/>
    <property type="match status" value="1"/>
</dbReference>
<dbReference type="Pfam" id="PF13177">
    <property type="entry name" value="DNA_pol3_delta2"/>
    <property type="match status" value="1"/>
</dbReference>
<accession>A0A1H4BG45</accession>
<dbReference type="PANTHER" id="PTHR11669:SF8">
    <property type="entry name" value="DNA POLYMERASE III SUBUNIT DELTA"/>
    <property type="match status" value="1"/>
</dbReference>
<dbReference type="PANTHER" id="PTHR11669">
    <property type="entry name" value="REPLICATION FACTOR C / DNA POLYMERASE III GAMMA-TAU SUBUNIT"/>
    <property type="match status" value="1"/>
</dbReference>
<evidence type="ECO:0000313" key="2">
    <source>
        <dbReference type="Proteomes" id="UP000198820"/>
    </source>
</evidence>
<name>A0A1H4BG45_9FLAO</name>
<organism evidence="1 2">
    <name type="scientific">Psychroflexus halocasei</name>
    <dbReference type="NCBI Taxonomy" id="908615"/>
    <lineage>
        <taxon>Bacteria</taxon>
        <taxon>Pseudomonadati</taxon>
        <taxon>Bacteroidota</taxon>
        <taxon>Flavobacteriia</taxon>
        <taxon>Flavobacteriales</taxon>
        <taxon>Flavobacteriaceae</taxon>
        <taxon>Psychroflexus</taxon>
    </lineage>
</organism>
<dbReference type="AlphaFoldDB" id="A0A1H4BG45"/>
<gene>
    <name evidence="1" type="ORF">SAMN05421540_10628</name>
</gene>
<dbReference type="RefSeq" id="WP_093244230.1">
    <property type="nucleotide sequence ID" value="NZ_FNQF01000006.1"/>
</dbReference>